<sequence length="176" mass="19191">MISKKPTIRRSNWMYICLLGLVCAWSCGDSGNRQANDGTATNTTENATQGSAAPGDQAGTPADADVATTDVSVNPSDFEGTYEGTVPCEDCDGIQTTIVINNDRTYRISSTYLGKNKTLEDNGLYELIQNASVIHLKGKDTDLKLRIDEDRLFELDADGKVVQGRNAPQYVYTKKQ</sequence>
<comment type="caution">
    <text evidence="3">The sequence shown here is derived from an EMBL/GenBank/DDBJ whole genome shotgun (WGS) entry which is preliminary data.</text>
</comment>
<protein>
    <submittedName>
        <fullName evidence="3">Copper resistance protein NlpE N-terminal domain-containing protein</fullName>
    </submittedName>
</protein>
<feature type="region of interest" description="Disordered" evidence="1">
    <location>
        <begin position="38"/>
        <end position="63"/>
    </location>
</feature>
<dbReference type="Proteomes" id="UP000651112">
    <property type="component" value="Unassembled WGS sequence"/>
</dbReference>
<accession>A0ABR7XSX0</accession>
<dbReference type="EMBL" id="JACNYL010000002">
    <property type="protein sequence ID" value="MBD1421609.1"/>
    <property type="molecule type" value="Genomic_DNA"/>
</dbReference>
<dbReference type="Pfam" id="PF04170">
    <property type="entry name" value="NlpE"/>
    <property type="match status" value="1"/>
</dbReference>
<keyword evidence="2" id="KW-0732">Signal</keyword>
<dbReference type="Gene3D" id="2.40.128.640">
    <property type="match status" value="1"/>
</dbReference>
<gene>
    <name evidence="3" type="ORF">H8B21_08530</name>
</gene>
<organism evidence="3 4">
    <name type="scientific">Sphingobacterium chuzhouense</name>
    <dbReference type="NCBI Taxonomy" id="1742264"/>
    <lineage>
        <taxon>Bacteria</taxon>
        <taxon>Pseudomonadati</taxon>
        <taxon>Bacteroidota</taxon>
        <taxon>Sphingobacteriia</taxon>
        <taxon>Sphingobacteriales</taxon>
        <taxon>Sphingobacteriaceae</taxon>
        <taxon>Sphingobacterium</taxon>
    </lineage>
</organism>
<proteinExistence type="predicted"/>
<keyword evidence="4" id="KW-1185">Reference proteome</keyword>
<evidence type="ECO:0000256" key="2">
    <source>
        <dbReference type="SAM" id="SignalP"/>
    </source>
</evidence>
<feature type="signal peptide" evidence="2">
    <location>
        <begin position="1"/>
        <end position="35"/>
    </location>
</feature>
<reference evidence="3 4" key="1">
    <citation type="submission" date="2020-08" db="EMBL/GenBank/DDBJ databases">
        <title>Sphingobacterium sp. DN00404 isolated from aquaculture water.</title>
        <authorList>
            <person name="Zhang M."/>
        </authorList>
    </citation>
    <scope>NUCLEOTIDE SEQUENCE [LARGE SCALE GENOMIC DNA]</scope>
    <source>
        <strain evidence="3 4">KCTC 42746</strain>
    </source>
</reference>
<evidence type="ECO:0000256" key="1">
    <source>
        <dbReference type="SAM" id="MobiDB-lite"/>
    </source>
</evidence>
<dbReference type="RefSeq" id="WP_190313358.1">
    <property type="nucleotide sequence ID" value="NZ_JACNYL010000002.1"/>
</dbReference>
<evidence type="ECO:0000313" key="4">
    <source>
        <dbReference type="Proteomes" id="UP000651112"/>
    </source>
</evidence>
<name>A0ABR7XSX0_9SPHI</name>
<evidence type="ECO:0000313" key="3">
    <source>
        <dbReference type="EMBL" id="MBD1421609.1"/>
    </source>
</evidence>
<feature type="compositionally biased region" description="Polar residues" evidence="1">
    <location>
        <begin position="38"/>
        <end position="51"/>
    </location>
</feature>
<dbReference type="InterPro" id="IPR007298">
    <property type="entry name" value="Cu-R_lipoprotein_NlpE"/>
</dbReference>
<feature type="chain" id="PRO_5045596871" evidence="2">
    <location>
        <begin position="36"/>
        <end position="176"/>
    </location>
</feature>